<dbReference type="PANTHER" id="PTHR43098">
    <property type="entry name" value="L-ORNITHINE N(5)-MONOOXYGENASE-RELATED"/>
    <property type="match status" value="1"/>
</dbReference>
<dbReference type="PANTHER" id="PTHR43098:SF4">
    <property type="entry name" value="BLR3857 PROTEIN"/>
    <property type="match status" value="1"/>
</dbReference>
<evidence type="ECO:0000256" key="2">
    <source>
        <dbReference type="ARBA" id="ARBA00010139"/>
    </source>
</evidence>
<dbReference type="AlphaFoldDB" id="A0A6A6RB25"/>
<keyword evidence="3" id="KW-0285">Flavoprotein</keyword>
<dbReference type="Proteomes" id="UP000799750">
    <property type="component" value="Unassembled WGS sequence"/>
</dbReference>
<comment type="similarity">
    <text evidence="2">Belongs to the FAD-binding monooxygenase family.</text>
</comment>
<evidence type="ECO:0000256" key="6">
    <source>
        <dbReference type="ARBA" id="ARBA00023002"/>
    </source>
</evidence>
<dbReference type="EMBL" id="MU004182">
    <property type="protein sequence ID" value="KAF2501612.1"/>
    <property type="molecule type" value="Genomic_DNA"/>
</dbReference>
<organism evidence="9 10">
    <name type="scientific">Lophium mytilinum</name>
    <dbReference type="NCBI Taxonomy" id="390894"/>
    <lineage>
        <taxon>Eukaryota</taxon>
        <taxon>Fungi</taxon>
        <taxon>Dikarya</taxon>
        <taxon>Ascomycota</taxon>
        <taxon>Pezizomycotina</taxon>
        <taxon>Dothideomycetes</taxon>
        <taxon>Pleosporomycetidae</taxon>
        <taxon>Mytilinidiales</taxon>
        <taxon>Mytilinidiaceae</taxon>
        <taxon>Lophium</taxon>
    </lineage>
</organism>
<gene>
    <name evidence="9" type="ORF">BU16DRAFT_577726</name>
</gene>
<comment type="cofactor">
    <cofactor evidence="1">
        <name>FAD</name>
        <dbReference type="ChEBI" id="CHEBI:57692"/>
    </cofactor>
</comment>
<evidence type="ECO:0000313" key="10">
    <source>
        <dbReference type="Proteomes" id="UP000799750"/>
    </source>
</evidence>
<feature type="compositionally biased region" description="Basic and acidic residues" evidence="8">
    <location>
        <begin position="22"/>
        <end position="36"/>
    </location>
</feature>
<feature type="region of interest" description="Disordered" evidence="8">
    <location>
        <begin position="1"/>
        <end position="42"/>
    </location>
</feature>
<evidence type="ECO:0000256" key="8">
    <source>
        <dbReference type="SAM" id="MobiDB-lite"/>
    </source>
</evidence>
<keyword evidence="5" id="KW-0521">NADP</keyword>
<keyword evidence="10" id="KW-1185">Reference proteome</keyword>
<dbReference type="InterPro" id="IPR050775">
    <property type="entry name" value="FAD-binding_Monooxygenases"/>
</dbReference>
<protein>
    <submittedName>
        <fullName evidence="9">FAD/NAD(P)-binding domain-containing protein</fullName>
    </submittedName>
</protein>
<dbReference type="SUPFAM" id="SSF51905">
    <property type="entry name" value="FAD/NAD(P)-binding domain"/>
    <property type="match status" value="2"/>
</dbReference>
<evidence type="ECO:0000256" key="5">
    <source>
        <dbReference type="ARBA" id="ARBA00022857"/>
    </source>
</evidence>
<evidence type="ECO:0000313" key="9">
    <source>
        <dbReference type="EMBL" id="KAF2501612.1"/>
    </source>
</evidence>
<keyword evidence="4" id="KW-0274">FAD</keyword>
<dbReference type="InterPro" id="IPR036188">
    <property type="entry name" value="FAD/NAD-bd_sf"/>
</dbReference>
<accession>A0A6A6RB25</accession>
<keyword evidence="6" id="KW-0560">Oxidoreductase</keyword>
<dbReference type="Gene3D" id="3.50.50.60">
    <property type="entry name" value="FAD/NAD(P)-binding domain"/>
    <property type="match status" value="2"/>
</dbReference>
<evidence type="ECO:0000256" key="4">
    <source>
        <dbReference type="ARBA" id="ARBA00022827"/>
    </source>
</evidence>
<dbReference type="GO" id="GO:0004497">
    <property type="term" value="F:monooxygenase activity"/>
    <property type="evidence" value="ECO:0007669"/>
    <property type="project" value="UniProtKB-KW"/>
</dbReference>
<keyword evidence="7" id="KW-0503">Monooxygenase</keyword>
<evidence type="ECO:0000256" key="1">
    <source>
        <dbReference type="ARBA" id="ARBA00001974"/>
    </source>
</evidence>
<sequence>MAPSLEVEDLGAPATKPTPEVKALDDKYREEREKRLNKSGTSQFREAKGKLARFAIDPWTEEIVRDPVNEDVEVLIVGGGFGGLLAATRLIDAGVDDIRIVDKAGDFGGVWYWNRYPGVECDTEAYIYLPLLEETKYVPTAKFAPGAEIHAHALNIAKMNNLQAKAHFRTEVLSLTWSDSLARWVATTSRGDTIRARFVISAIGILHKLHLPGIQGIENFAGHSFHSGRWDFAYTGGDRFNAPLDKIRGKRIGIVGTGASSIQALPHLARSGAEVYVFQRTPSSVDAKPNPPTDRTWFESLQPGWQEHRAENFERILSGQPQDIDLVNDGWTHFMLAMEALGKDSSTPMDDILKKVDIKAMESLRSRVEEIVKDKKTAEALKPWYGRLCKRPCFHNEYLDCFNYPNVHLIHTDGKGVDKVSEKGVVSNGKEFELDCIIYATGFDWGTDYSQRANMTIKGRNGLTLTEKWEDGPSTLHGIIGRDFPNFLTFTHLQSSTSPNYTGLLSERAKHAAYLISEAKKRGIRTIEPTEEAEAAWVKRMEDVAIARLGYFKECTPGYLNSEGTLSPSTARGASLGLDSPVYNEMLDKWRKAGTMEGIEIDRK</sequence>
<name>A0A6A6RB25_9PEZI</name>
<reference evidence="9" key="1">
    <citation type="journal article" date="2020" name="Stud. Mycol.">
        <title>101 Dothideomycetes genomes: a test case for predicting lifestyles and emergence of pathogens.</title>
        <authorList>
            <person name="Haridas S."/>
            <person name="Albert R."/>
            <person name="Binder M."/>
            <person name="Bloem J."/>
            <person name="Labutti K."/>
            <person name="Salamov A."/>
            <person name="Andreopoulos B."/>
            <person name="Baker S."/>
            <person name="Barry K."/>
            <person name="Bills G."/>
            <person name="Bluhm B."/>
            <person name="Cannon C."/>
            <person name="Castanera R."/>
            <person name="Culley D."/>
            <person name="Daum C."/>
            <person name="Ezra D."/>
            <person name="Gonzalez J."/>
            <person name="Henrissat B."/>
            <person name="Kuo A."/>
            <person name="Liang C."/>
            <person name="Lipzen A."/>
            <person name="Lutzoni F."/>
            <person name="Magnuson J."/>
            <person name="Mondo S."/>
            <person name="Nolan M."/>
            <person name="Ohm R."/>
            <person name="Pangilinan J."/>
            <person name="Park H.-J."/>
            <person name="Ramirez L."/>
            <person name="Alfaro M."/>
            <person name="Sun H."/>
            <person name="Tritt A."/>
            <person name="Yoshinaga Y."/>
            <person name="Zwiers L.-H."/>
            <person name="Turgeon B."/>
            <person name="Goodwin S."/>
            <person name="Spatafora J."/>
            <person name="Crous P."/>
            <person name="Grigoriev I."/>
        </authorList>
    </citation>
    <scope>NUCLEOTIDE SEQUENCE</scope>
    <source>
        <strain evidence="9">CBS 269.34</strain>
    </source>
</reference>
<proteinExistence type="inferred from homology"/>
<dbReference type="PRINTS" id="PR00411">
    <property type="entry name" value="PNDRDTASEI"/>
</dbReference>
<evidence type="ECO:0000256" key="3">
    <source>
        <dbReference type="ARBA" id="ARBA00022630"/>
    </source>
</evidence>
<dbReference type="OrthoDB" id="66881at2759"/>
<dbReference type="Pfam" id="PF13738">
    <property type="entry name" value="Pyr_redox_3"/>
    <property type="match status" value="1"/>
</dbReference>
<evidence type="ECO:0000256" key="7">
    <source>
        <dbReference type="ARBA" id="ARBA00023033"/>
    </source>
</evidence>